<dbReference type="GO" id="GO:0030170">
    <property type="term" value="F:pyridoxal phosphate binding"/>
    <property type="evidence" value="ECO:0007669"/>
    <property type="project" value="InterPro"/>
</dbReference>
<dbReference type="Pfam" id="PF00155">
    <property type="entry name" value="Aminotran_1_2"/>
    <property type="match status" value="1"/>
</dbReference>
<comment type="caution">
    <text evidence="8">The sequence shown here is derived from an EMBL/GenBank/DDBJ whole genome shotgun (WGS) entry which is preliminary data.</text>
</comment>
<evidence type="ECO:0000256" key="3">
    <source>
        <dbReference type="ARBA" id="ARBA00022576"/>
    </source>
</evidence>
<dbReference type="Proteomes" id="UP000711995">
    <property type="component" value="Unassembled WGS sequence"/>
</dbReference>
<protein>
    <recommendedName>
        <fullName evidence="6">Aminotransferase</fullName>
        <ecNumber evidence="6">2.6.1.-</ecNumber>
    </recommendedName>
</protein>
<dbReference type="InterPro" id="IPR015421">
    <property type="entry name" value="PyrdxlP-dep_Trfase_major"/>
</dbReference>
<evidence type="ECO:0000256" key="4">
    <source>
        <dbReference type="ARBA" id="ARBA00022679"/>
    </source>
</evidence>
<dbReference type="InterPro" id="IPR004839">
    <property type="entry name" value="Aminotransferase_I/II_large"/>
</dbReference>
<feature type="domain" description="Aminotransferase class I/classII large" evidence="7">
    <location>
        <begin position="32"/>
        <end position="386"/>
    </location>
</feature>
<dbReference type="RefSeq" id="WP_167700328.1">
    <property type="nucleotide sequence ID" value="NZ_CP118174.1"/>
</dbReference>
<name>A0A968G8Y3_9SPIO</name>
<dbReference type="EC" id="2.6.1.-" evidence="6"/>
<dbReference type="InterPro" id="IPR004838">
    <property type="entry name" value="NHTrfase_class1_PyrdxlP-BS"/>
</dbReference>
<keyword evidence="4 6" id="KW-0808">Transferase</keyword>
<sequence length="397" mass="44781">MTRISERAQAIPVSAVRQLALYESEAKQKNIEILHLNIGAPDLDVSPTFFHAIKSVPTHQLQYAPSAGLPELIEQVQLYYQNLGASFPVKNIFVTNGGSEALLYAFIATCEKGDHLLAPEPLYSNYITLAKIVEVEINAIPTYIEDGFHFPSKEQITRYITPKTKGILLSNPSNPTGVVYSSNEVRLIAEIAQEYNLWIIADEVYREYIYDGFQTKSFSLIPEVEQQTIIIDSISKRFSACGARVGFLLTKNEALANIFLRLCQSRLSTPTLEQVGAAALYREDMNYITRSIPKFEIRRDLMCELLGKIPGVKLKKPEGAFYIMVELPVEDSFEFAKWLLTQFSVENKTVMLTPGAGFYRTPNRGKKEVRIAYVLHEDRIREAVSIIAKGLDAYHKL</sequence>
<dbReference type="Gene3D" id="3.40.640.10">
    <property type="entry name" value="Type I PLP-dependent aspartate aminotransferase-like (Major domain)"/>
    <property type="match status" value="1"/>
</dbReference>
<dbReference type="Gene3D" id="3.90.1150.10">
    <property type="entry name" value="Aspartate Aminotransferase, domain 1"/>
    <property type="match status" value="1"/>
</dbReference>
<comment type="cofactor">
    <cofactor evidence="1 6">
        <name>pyridoxal 5'-phosphate</name>
        <dbReference type="ChEBI" id="CHEBI:597326"/>
    </cofactor>
</comment>
<keyword evidence="5" id="KW-0663">Pyridoxal phosphate</keyword>
<dbReference type="CDD" id="cd00609">
    <property type="entry name" value="AAT_like"/>
    <property type="match status" value="1"/>
</dbReference>
<evidence type="ECO:0000256" key="5">
    <source>
        <dbReference type="ARBA" id="ARBA00022898"/>
    </source>
</evidence>
<dbReference type="InterPro" id="IPR015424">
    <property type="entry name" value="PyrdxlP-dep_Trfase"/>
</dbReference>
<accession>A0A968G8Y3</accession>
<evidence type="ECO:0000256" key="1">
    <source>
        <dbReference type="ARBA" id="ARBA00001933"/>
    </source>
</evidence>
<keyword evidence="3 6" id="KW-0032">Aminotransferase</keyword>
<dbReference type="InterPro" id="IPR050596">
    <property type="entry name" value="AspAT/PAT-like"/>
</dbReference>
<evidence type="ECO:0000259" key="7">
    <source>
        <dbReference type="Pfam" id="PF00155"/>
    </source>
</evidence>
<dbReference type="PROSITE" id="PS00105">
    <property type="entry name" value="AA_TRANSFER_CLASS_1"/>
    <property type="match status" value="1"/>
</dbReference>
<dbReference type="InterPro" id="IPR015422">
    <property type="entry name" value="PyrdxlP-dep_Trfase_small"/>
</dbReference>
<evidence type="ECO:0000256" key="2">
    <source>
        <dbReference type="ARBA" id="ARBA00007441"/>
    </source>
</evidence>
<evidence type="ECO:0000313" key="8">
    <source>
        <dbReference type="EMBL" id="NIZ40745.1"/>
    </source>
</evidence>
<organism evidence="8 9">
    <name type="scientific">Entomospira entomophila</name>
    <dbReference type="NCBI Taxonomy" id="2719988"/>
    <lineage>
        <taxon>Bacteria</taxon>
        <taxon>Pseudomonadati</taxon>
        <taxon>Spirochaetota</taxon>
        <taxon>Spirochaetia</taxon>
        <taxon>Spirochaetales</taxon>
        <taxon>Spirochaetaceae</taxon>
        <taxon>Entomospira</taxon>
    </lineage>
</organism>
<keyword evidence="9" id="KW-1185">Reference proteome</keyword>
<proteinExistence type="inferred from homology"/>
<gene>
    <name evidence="8" type="ORF">HCT14_04380</name>
</gene>
<dbReference type="PANTHER" id="PTHR46383">
    <property type="entry name" value="ASPARTATE AMINOTRANSFERASE"/>
    <property type="match status" value="1"/>
</dbReference>
<dbReference type="EMBL" id="JAATLJ010000001">
    <property type="protein sequence ID" value="NIZ40745.1"/>
    <property type="molecule type" value="Genomic_DNA"/>
</dbReference>
<evidence type="ECO:0000256" key="6">
    <source>
        <dbReference type="RuleBase" id="RU000481"/>
    </source>
</evidence>
<evidence type="ECO:0000313" key="9">
    <source>
        <dbReference type="Proteomes" id="UP000711995"/>
    </source>
</evidence>
<comment type="similarity">
    <text evidence="2 6">Belongs to the class-I pyridoxal-phosphate-dependent aminotransferase family.</text>
</comment>
<dbReference type="GO" id="GO:0006520">
    <property type="term" value="P:amino acid metabolic process"/>
    <property type="evidence" value="ECO:0007669"/>
    <property type="project" value="InterPro"/>
</dbReference>
<dbReference type="NCBIfam" id="NF005744">
    <property type="entry name" value="PRK07568.1"/>
    <property type="match status" value="1"/>
</dbReference>
<dbReference type="GO" id="GO:0008483">
    <property type="term" value="F:transaminase activity"/>
    <property type="evidence" value="ECO:0007669"/>
    <property type="project" value="UniProtKB-KW"/>
</dbReference>
<dbReference type="SUPFAM" id="SSF53383">
    <property type="entry name" value="PLP-dependent transferases"/>
    <property type="match status" value="1"/>
</dbReference>
<dbReference type="AlphaFoldDB" id="A0A968G8Y3"/>
<reference evidence="8 9" key="1">
    <citation type="submission" date="2020-03" db="EMBL/GenBank/DDBJ databases">
        <title>Spirochaetal bacteria isolated from arthropods constitute a novel genus Entomospira genus novum within the order Spirochaetales.</title>
        <authorList>
            <person name="Grana-Miraglia L."/>
            <person name="Sikutova S."/>
            <person name="Fingerle V."/>
            <person name="Sing A."/>
            <person name="Castillo-Ramirez S."/>
            <person name="Margos G."/>
            <person name="Rudolf I."/>
        </authorList>
    </citation>
    <scope>NUCLEOTIDE SEQUENCE [LARGE SCALE GENOMIC DNA]</scope>
    <source>
        <strain evidence="8 9">BR193</strain>
    </source>
</reference>